<dbReference type="EMBL" id="CAJFCW020000001">
    <property type="protein sequence ID" value="CAG9083240.1"/>
    <property type="molecule type" value="Genomic_DNA"/>
</dbReference>
<dbReference type="GO" id="GO:0005634">
    <property type="term" value="C:nucleus"/>
    <property type="evidence" value="ECO:0007669"/>
    <property type="project" value="UniProtKB-SubCell"/>
</dbReference>
<protein>
    <recommendedName>
        <fullName evidence="2">26S proteasome complex subunit dss-1</fullName>
    </recommendedName>
</protein>
<dbReference type="GO" id="GO:0008541">
    <property type="term" value="C:proteasome regulatory particle, lid subcomplex"/>
    <property type="evidence" value="ECO:0007669"/>
    <property type="project" value="UniProtKB-UniRule"/>
</dbReference>
<evidence type="ECO:0000313" key="5">
    <source>
        <dbReference type="Proteomes" id="UP000614601"/>
    </source>
</evidence>
<keyword evidence="2" id="KW-0647">Proteasome</keyword>
<evidence type="ECO:0000256" key="1">
    <source>
        <dbReference type="ARBA" id="ARBA00034491"/>
    </source>
</evidence>
<name>A0A811JTW7_9BILA</name>
<proteinExistence type="inferred from homology"/>
<keyword evidence="2" id="KW-0539">Nucleus</keyword>
<dbReference type="PANTHER" id="PTHR16771">
    <property type="entry name" value="26 PROTEASOME COMPLEX SUBUNIT DSS1"/>
    <property type="match status" value="1"/>
</dbReference>
<dbReference type="GO" id="GO:0000724">
    <property type="term" value="P:double-strand break repair via homologous recombination"/>
    <property type="evidence" value="ECO:0007669"/>
    <property type="project" value="TreeGrafter"/>
</dbReference>
<feature type="region of interest" description="Disordered" evidence="3">
    <location>
        <begin position="1"/>
        <end position="51"/>
    </location>
</feature>
<dbReference type="EMBL" id="CAJFDH010000001">
    <property type="protein sequence ID" value="CAD5206816.1"/>
    <property type="molecule type" value="Genomic_DNA"/>
</dbReference>
<comment type="similarity">
    <text evidence="1 2">Belongs to the DSS1/SEM1 family.</text>
</comment>
<dbReference type="Pfam" id="PF05160">
    <property type="entry name" value="DSS1_SEM1"/>
    <property type="match status" value="1"/>
</dbReference>
<evidence type="ECO:0000256" key="2">
    <source>
        <dbReference type="RuleBase" id="RU369057"/>
    </source>
</evidence>
<evidence type="ECO:0000256" key="3">
    <source>
        <dbReference type="SAM" id="MobiDB-lite"/>
    </source>
</evidence>
<dbReference type="AlphaFoldDB" id="A0A811JTW7"/>
<dbReference type="Proteomes" id="UP000614601">
    <property type="component" value="Unassembled WGS sequence"/>
</dbReference>
<comment type="function">
    <text evidence="2">Component of the 26S proteasome, a multiprotein complex involved in the ATP-dependent degradation of ubiquitinated proteins.</text>
</comment>
<gene>
    <name evidence="4" type="ORF">BOKJ2_LOCUS1500</name>
</gene>
<evidence type="ECO:0000313" key="4">
    <source>
        <dbReference type="EMBL" id="CAD5206816.1"/>
    </source>
</evidence>
<sequence length="88" mass="10360">MSSTPKKQGEKKHDTLSAESLKKEPKPIQLEDEDEFEEFPRCEVQEKKSGLDVEQELNVWTDNWDDENIEKDFHSMLKEELTRSGHNI</sequence>
<keyword evidence="5" id="KW-1185">Reference proteome</keyword>
<dbReference type="SMART" id="SM01385">
    <property type="entry name" value="DSS1_SEM1"/>
    <property type="match status" value="1"/>
</dbReference>
<dbReference type="GO" id="GO:0006406">
    <property type="term" value="P:mRNA export from nucleus"/>
    <property type="evidence" value="ECO:0007669"/>
    <property type="project" value="UniProtKB-UniRule"/>
</dbReference>
<reference evidence="4" key="1">
    <citation type="submission" date="2020-09" db="EMBL/GenBank/DDBJ databases">
        <authorList>
            <person name="Kikuchi T."/>
        </authorList>
    </citation>
    <scope>NUCLEOTIDE SEQUENCE</scope>
    <source>
        <strain evidence="4">SH1</strain>
    </source>
</reference>
<feature type="compositionally biased region" description="Basic and acidic residues" evidence="3">
    <location>
        <begin position="7"/>
        <end position="26"/>
    </location>
</feature>
<feature type="compositionally biased region" description="Basic and acidic residues" evidence="3">
    <location>
        <begin position="38"/>
        <end position="51"/>
    </location>
</feature>
<comment type="subcellular location">
    <subcellularLocation>
        <location evidence="2">Nucleus</location>
    </subcellularLocation>
</comment>
<comment type="caution">
    <text evidence="4">The sequence shown here is derived from an EMBL/GenBank/DDBJ whole genome shotgun (WGS) entry which is preliminary data.</text>
</comment>
<dbReference type="OrthoDB" id="5586203at2759"/>
<organism evidence="4 5">
    <name type="scientific">Bursaphelenchus okinawaensis</name>
    <dbReference type="NCBI Taxonomy" id="465554"/>
    <lineage>
        <taxon>Eukaryota</taxon>
        <taxon>Metazoa</taxon>
        <taxon>Ecdysozoa</taxon>
        <taxon>Nematoda</taxon>
        <taxon>Chromadorea</taxon>
        <taxon>Rhabditida</taxon>
        <taxon>Tylenchina</taxon>
        <taxon>Tylenchomorpha</taxon>
        <taxon>Aphelenchoidea</taxon>
        <taxon>Aphelenchoididae</taxon>
        <taxon>Bursaphelenchus</taxon>
    </lineage>
</organism>
<dbReference type="GO" id="GO:0043248">
    <property type="term" value="P:proteasome assembly"/>
    <property type="evidence" value="ECO:0007669"/>
    <property type="project" value="UniProtKB-UniRule"/>
</dbReference>
<dbReference type="Proteomes" id="UP000783686">
    <property type="component" value="Unassembled WGS sequence"/>
</dbReference>
<accession>A0A811JTW7</accession>
<dbReference type="PANTHER" id="PTHR16771:SF0">
    <property type="entry name" value="26S PROTEASOME COMPLEX SUBUNIT SEM1"/>
    <property type="match status" value="1"/>
</dbReference>
<dbReference type="InterPro" id="IPR007834">
    <property type="entry name" value="DSS1_SEM1"/>
</dbReference>